<dbReference type="Gene3D" id="1.10.530.10">
    <property type="match status" value="1"/>
</dbReference>
<dbReference type="Gene3D" id="3.40.190.10">
    <property type="entry name" value="Periplasmic binding protein-like II"/>
    <property type="match status" value="2"/>
</dbReference>
<dbReference type="GO" id="GO:0009279">
    <property type="term" value="C:cell outer membrane"/>
    <property type="evidence" value="ECO:0007669"/>
    <property type="project" value="UniProtKB-SubCell"/>
</dbReference>
<dbReference type="PANTHER" id="PTHR35936:SF32">
    <property type="entry name" value="MEMBRANE-BOUND LYTIC MUREIN TRANSGLYCOSYLASE F"/>
    <property type="match status" value="1"/>
</dbReference>
<comment type="caution">
    <text evidence="7">The sequence shown here is derived from an EMBL/GenBank/DDBJ whole genome shotgun (WGS) entry which is preliminary data.</text>
</comment>
<sequence>MLGKLALPAKRCYSRCTVFFVCVYVFYTAVIQALTMRFPTAFATLRQHHQRLWRGAMLSLCLLALLNLHPSKQYTLDEVLERGQLRVIGVAGPTTFLPHGDAGVRGLQYELLRQLADELNMSLVIEQAPNADAVISALKAGEADIGITGLVNDDPRLAKLLLSHPYLETRLQLIKHRQHTVSDEAKIAVSANSAEAQTVLHQQYGSVVEIRHATPDTLLSELNAGEVDYTVLTDSEFAARRMSFPDLTIKTELNNAQLSWAIRPRDKTLQRVANRFLDTATKDGTLKRLTAFYSQGNTFNSFGVMTFQKDIQQRLPLYQTQFKKQADKHDMDWRLLAAIAYQESKWDVAAVSPTGVTGIMMLTKSTAKEMGIANRNNPQQSILAGSAYYQRMIDKIPATVHEPDRTWMALAAYNMGYRHVLKARELTARYGDDPDKWLDVSRHLRQLPRSGQALVYVQEVRRYYDALLLEGNRHHWMASLDKKWVVAE</sequence>
<dbReference type="Pfam" id="PF01464">
    <property type="entry name" value="SLT"/>
    <property type="match status" value="1"/>
</dbReference>
<evidence type="ECO:0000259" key="6">
    <source>
        <dbReference type="SMART" id="SM00062"/>
    </source>
</evidence>
<dbReference type="NCBIfam" id="NF008112">
    <property type="entry name" value="PRK10859.1"/>
    <property type="match status" value="1"/>
</dbReference>
<reference evidence="7 8" key="1">
    <citation type="submission" date="2018-04" db="EMBL/GenBank/DDBJ databases">
        <title>Genomic Encyclopedia of Archaeal and Bacterial Type Strains, Phase II (KMG-II): from individual species to whole genera.</title>
        <authorList>
            <person name="Goeker M."/>
        </authorList>
    </citation>
    <scope>NUCLEOTIDE SEQUENCE [LARGE SCALE GENOMIC DNA]</scope>
    <source>
        <strain evidence="7 8">DSM 5822</strain>
    </source>
</reference>
<evidence type="ECO:0000256" key="5">
    <source>
        <dbReference type="SAM" id="Phobius"/>
    </source>
</evidence>
<keyword evidence="3" id="KW-0732">Signal</keyword>
<protein>
    <submittedName>
        <fullName evidence="7">Membrane-bound lytic murein transglycosylase F</fullName>
    </submittedName>
</protein>
<evidence type="ECO:0000256" key="3">
    <source>
        <dbReference type="ARBA" id="ARBA00022729"/>
    </source>
</evidence>
<keyword evidence="5" id="KW-1133">Transmembrane helix</keyword>
<dbReference type="SMART" id="SM00062">
    <property type="entry name" value="PBPb"/>
    <property type="match status" value="1"/>
</dbReference>
<keyword evidence="8" id="KW-1185">Reference proteome</keyword>
<dbReference type="InterPro" id="IPR023346">
    <property type="entry name" value="Lysozyme-like_dom_sf"/>
</dbReference>
<dbReference type="CDD" id="cd13403">
    <property type="entry name" value="MLTF-like"/>
    <property type="match status" value="1"/>
</dbReference>
<dbReference type="InterPro" id="IPR008258">
    <property type="entry name" value="Transglycosylase_SLT_dom_1"/>
</dbReference>
<dbReference type="SUPFAM" id="SSF53955">
    <property type="entry name" value="Lysozyme-like"/>
    <property type="match status" value="1"/>
</dbReference>
<name>A0A2T5J2Q9_9GAMM</name>
<keyword evidence="5" id="KW-0472">Membrane</keyword>
<feature type="domain" description="Solute-binding protein family 3/N-terminal" evidence="6">
    <location>
        <begin position="87"/>
        <end position="297"/>
    </location>
</feature>
<keyword evidence="5" id="KW-0812">Transmembrane</keyword>
<dbReference type="Proteomes" id="UP000244223">
    <property type="component" value="Unassembled WGS sequence"/>
</dbReference>
<proteinExistence type="inferred from homology"/>
<dbReference type="EMBL" id="QAON01000002">
    <property type="protein sequence ID" value="PTQ90811.1"/>
    <property type="molecule type" value="Genomic_DNA"/>
</dbReference>
<evidence type="ECO:0000313" key="8">
    <source>
        <dbReference type="Proteomes" id="UP000244223"/>
    </source>
</evidence>
<evidence type="ECO:0000256" key="4">
    <source>
        <dbReference type="ARBA" id="ARBA00023237"/>
    </source>
</evidence>
<dbReference type="AlphaFoldDB" id="A0A2T5J2Q9"/>
<evidence type="ECO:0000313" key="7">
    <source>
        <dbReference type="EMBL" id="PTQ90811.1"/>
    </source>
</evidence>
<comment type="subcellular location">
    <subcellularLocation>
        <location evidence="1">Cell outer membrane</location>
        <topology evidence="1">Peripheral membrane protein</topology>
    </subcellularLocation>
</comment>
<gene>
    <name evidence="7" type="ORF">C8N29_102211</name>
</gene>
<keyword evidence="4" id="KW-0998">Cell outer membrane</keyword>
<organism evidence="7 8">
    <name type="scientific">Agitococcus lubricus</name>
    <dbReference type="NCBI Taxonomy" id="1077255"/>
    <lineage>
        <taxon>Bacteria</taxon>
        <taxon>Pseudomonadati</taxon>
        <taxon>Pseudomonadota</taxon>
        <taxon>Gammaproteobacteria</taxon>
        <taxon>Moraxellales</taxon>
        <taxon>Moraxellaceae</taxon>
        <taxon>Agitococcus</taxon>
    </lineage>
</organism>
<dbReference type="InterPro" id="IPR001638">
    <property type="entry name" value="Solute-binding_3/MltF_N"/>
</dbReference>
<dbReference type="SUPFAM" id="SSF53850">
    <property type="entry name" value="Periplasmic binding protein-like II"/>
    <property type="match status" value="1"/>
</dbReference>
<dbReference type="OrthoDB" id="7019976at2"/>
<accession>A0A2T5J2Q9</accession>
<dbReference type="Pfam" id="PF00497">
    <property type="entry name" value="SBP_bac_3"/>
    <property type="match status" value="1"/>
</dbReference>
<feature type="transmembrane region" description="Helical" evidence="5">
    <location>
        <begin position="12"/>
        <end position="31"/>
    </location>
</feature>
<evidence type="ECO:0000256" key="2">
    <source>
        <dbReference type="ARBA" id="ARBA00010333"/>
    </source>
</evidence>
<dbReference type="PANTHER" id="PTHR35936">
    <property type="entry name" value="MEMBRANE-BOUND LYTIC MUREIN TRANSGLYCOSYLASE F"/>
    <property type="match status" value="1"/>
</dbReference>
<comment type="similarity">
    <text evidence="2">Belongs to the bacterial solute-binding protein 3 family.</text>
</comment>
<evidence type="ECO:0000256" key="1">
    <source>
        <dbReference type="ARBA" id="ARBA00004339"/>
    </source>
</evidence>